<dbReference type="STRING" id="398512.Bccel_0869"/>
<dbReference type="eggNOG" id="COG1404">
    <property type="taxonomic scope" value="Bacteria"/>
</dbReference>
<dbReference type="OrthoDB" id="9798386at2"/>
<dbReference type="InterPro" id="IPR000209">
    <property type="entry name" value="Peptidase_S8/S53_dom"/>
</dbReference>
<dbReference type="PROSITE" id="PS00136">
    <property type="entry name" value="SUBTILASE_ASP"/>
    <property type="match status" value="1"/>
</dbReference>
<dbReference type="Proteomes" id="UP000036923">
    <property type="component" value="Unassembled WGS sequence"/>
</dbReference>
<keyword evidence="4 5" id="KW-0720">Serine protease</keyword>
<evidence type="ECO:0000256" key="6">
    <source>
        <dbReference type="RuleBase" id="RU003355"/>
    </source>
</evidence>
<evidence type="ECO:0000259" key="7">
    <source>
        <dbReference type="Pfam" id="PF00082"/>
    </source>
</evidence>
<sequence>MGEFRLIPYKVESVTNHAEKIPEGVKMIKAQEIWEESRKGSGVVVAIIDTGCQPDHPDLKDRIIGGKNFTNQGNDNDFSDQNGHGTHVAGTIAAAVNHSGVVGVAPEANLLILKVLDSEGNGTTQGIIDAINYAVSWKGTNGQKVRVINMSLGGRYDDPRLHDAVKNAVSNDILVVCAAGNEGDPWEGGDCSPKKDEFSYPGAYNEVVEIGAIGLDRKFPCFTNTNKEVDLVAPGVNILSTFPQSMQGGYATLSGTSMAAPHVSGAAALLINKCEKEFGRTLTEPEIYAQLVKYTSDLGYDKRIEGNGLLNLAGECFAPSDIASI</sequence>
<dbReference type="PRINTS" id="PR00723">
    <property type="entry name" value="SUBTILISIN"/>
</dbReference>
<dbReference type="InterPro" id="IPR023827">
    <property type="entry name" value="Peptidase_S8_Asp-AS"/>
</dbReference>
<reference evidence="9" key="1">
    <citation type="submission" date="2015-07" db="EMBL/GenBank/DDBJ databases">
        <title>Near-Complete Genome Sequence of the Cellulolytic Bacterium Bacteroides (Pseudobacteroides) cellulosolvens ATCC 35603.</title>
        <authorList>
            <person name="Dassa B."/>
            <person name="Utturkar S.M."/>
            <person name="Klingeman D.M."/>
            <person name="Hurt R.A."/>
            <person name="Keller M."/>
            <person name="Xu J."/>
            <person name="Reddy Y.H.K."/>
            <person name="Borovok I."/>
            <person name="Grinberg I.R."/>
            <person name="Lamed R."/>
            <person name="Zhivin O."/>
            <person name="Bayer E.A."/>
            <person name="Brown S.D."/>
        </authorList>
    </citation>
    <scope>NUCLEOTIDE SEQUENCE [LARGE SCALE GENOMIC DNA]</scope>
    <source>
        <strain evidence="9">DSM 2933</strain>
    </source>
</reference>
<comment type="caution">
    <text evidence="8">The sequence shown here is derived from an EMBL/GenBank/DDBJ whole genome shotgun (WGS) entry which is preliminary data.</text>
</comment>
<dbReference type="SUPFAM" id="SSF52743">
    <property type="entry name" value="Subtilisin-like"/>
    <property type="match status" value="1"/>
</dbReference>
<dbReference type="EC" id="3.4.21.62" evidence="8"/>
<feature type="domain" description="Peptidase S8/S53" evidence="7">
    <location>
        <begin position="40"/>
        <end position="298"/>
    </location>
</feature>
<accession>A0A0L6JIN8</accession>
<dbReference type="Gene3D" id="3.40.50.200">
    <property type="entry name" value="Peptidase S8/S53 domain"/>
    <property type="match status" value="1"/>
</dbReference>
<comment type="similarity">
    <text evidence="1 5 6">Belongs to the peptidase S8 family.</text>
</comment>
<dbReference type="PROSITE" id="PS51892">
    <property type="entry name" value="SUBTILASE"/>
    <property type="match status" value="1"/>
</dbReference>
<feature type="active site" description="Charge relay system" evidence="5">
    <location>
        <position position="84"/>
    </location>
</feature>
<evidence type="ECO:0000256" key="4">
    <source>
        <dbReference type="ARBA" id="ARBA00022825"/>
    </source>
</evidence>
<evidence type="ECO:0000256" key="1">
    <source>
        <dbReference type="ARBA" id="ARBA00011073"/>
    </source>
</evidence>
<keyword evidence="2 5" id="KW-0645">Protease</keyword>
<gene>
    <name evidence="8" type="ORF">Bccel_0869</name>
</gene>
<evidence type="ECO:0000256" key="2">
    <source>
        <dbReference type="ARBA" id="ARBA00022670"/>
    </source>
</evidence>
<dbReference type="AlphaFoldDB" id="A0A0L6JIN8"/>
<keyword evidence="9" id="KW-1185">Reference proteome</keyword>
<dbReference type="PANTHER" id="PTHR43399:SF4">
    <property type="entry name" value="CELL WALL-ASSOCIATED PROTEASE"/>
    <property type="match status" value="1"/>
</dbReference>
<evidence type="ECO:0000256" key="5">
    <source>
        <dbReference type="PROSITE-ProRule" id="PRU01240"/>
    </source>
</evidence>
<feature type="active site" description="Charge relay system" evidence="5">
    <location>
        <position position="49"/>
    </location>
</feature>
<dbReference type="PANTHER" id="PTHR43399">
    <property type="entry name" value="SUBTILISIN-RELATED"/>
    <property type="match status" value="1"/>
</dbReference>
<dbReference type="PROSITE" id="PS00137">
    <property type="entry name" value="SUBTILASE_HIS"/>
    <property type="match status" value="1"/>
</dbReference>
<evidence type="ECO:0000313" key="8">
    <source>
        <dbReference type="EMBL" id="KNY25609.1"/>
    </source>
</evidence>
<organism evidence="8 9">
    <name type="scientific">Pseudobacteroides cellulosolvens ATCC 35603 = DSM 2933</name>
    <dbReference type="NCBI Taxonomy" id="398512"/>
    <lineage>
        <taxon>Bacteria</taxon>
        <taxon>Bacillati</taxon>
        <taxon>Bacillota</taxon>
        <taxon>Clostridia</taxon>
        <taxon>Eubacteriales</taxon>
        <taxon>Oscillospiraceae</taxon>
        <taxon>Pseudobacteroides</taxon>
    </lineage>
</organism>
<dbReference type="Pfam" id="PF00082">
    <property type="entry name" value="Peptidase_S8"/>
    <property type="match status" value="1"/>
</dbReference>
<dbReference type="EMBL" id="LGTC01000001">
    <property type="protein sequence ID" value="KNY25609.1"/>
    <property type="molecule type" value="Genomic_DNA"/>
</dbReference>
<protein>
    <submittedName>
        <fullName evidence="8">Subtilisin</fullName>
        <ecNumber evidence="8">3.4.21.62</ecNumber>
    </submittedName>
</protein>
<dbReference type="GO" id="GO:0006508">
    <property type="term" value="P:proteolysis"/>
    <property type="evidence" value="ECO:0007669"/>
    <property type="project" value="UniProtKB-KW"/>
</dbReference>
<keyword evidence="3 5" id="KW-0378">Hydrolase</keyword>
<dbReference type="InterPro" id="IPR022398">
    <property type="entry name" value="Peptidase_S8_His-AS"/>
</dbReference>
<proteinExistence type="inferred from homology"/>
<dbReference type="InterPro" id="IPR051048">
    <property type="entry name" value="Peptidase_S8/S53_subtilisin"/>
</dbReference>
<dbReference type="PROSITE" id="PS00138">
    <property type="entry name" value="SUBTILASE_SER"/>
    <property type="match status" value="1"/>
</dbReference>
<dbReference type="InterPro" id="IPR023828">
    <property type="entry name" value="Peptidase_S8_Ser-AS"/>
</dbReference>
<dbReference type="InterPro" id="IPR034202">
    <property type="entry name" value="Subtilisin_Carlsberg-like"/>
</dbReference>
<dbReference type="InterPro" id="IPR036852">
    <property type="entry name" value="Peptidase_S8/S53_dom_sf"/>
</dbReference>
<dbReference type="CDD" id="cd07477">
    <property type="entry name" value="Peptidases_S8_Subtilisin_subset"/>
    <property type="match status" value="1"/>
</dbReference>
<evidence type="ECO:0000256" key="3">
    <source>
        <dbReference type="ARBA" id="ARBA00022801"/>
    </source>
</evidence>
<name>A0A0L6JIN8_9FIRM</name>
<feature type="active site" description="Charge relay system" evidence="5">
    <location>
        <position position="257"/>
    </location>
</feature>
<evidence type="ECO:0000313" key="9">
    <source>
        <dbReference type="Proteomes" id="UP000036923"/>
    </source>
</evidence>
<dbReference type="RefSeq" id="WP_036940890.1">
    <property type="nucleotide sequence ID" value="NZ_JQKC01000014.1"/>
</dbReference>
<dbReference type="InterPro" id="IPR015500">
    <property type="entry name" value="Peptidase_S8_subtilisin-rel"/>
</dbReference>
<dbReference type="GO" id="GO:0004252">
    <property type="term" value="F:serine-type endopeptidase activity"/>
    <property type="evidence" value="ECO:0007669"/>
    <property type="project" value="UniProtKB-UniRule"/>
</dbReference>
<dbReference type="PATRIC" id="fig|398512.5.peg.904"/>